<dbReference type="AlphaFoldDB" id="A0A4Z0Y7D0"/>
<evidence type="ECO:0000313" key="4">
    <source>
        <dbReference type="Proteomes" id="UP000297716"/>
    </source>
</evidence>
<feature type="domain" description="PH" evidence="2">
    <location>
        <begin position="206"/>
        <end position="336"/>
    </location>
</feature>
<organism evidence="3 4">
    <name type="scientific">Xylaria hypoxylon</name>
    <dbReference type="NCBI Taxonomy" id="37992"/>
    <lineage>
        <taxon>Eukaryota</taxon>
        <taxon>Fungi</taxon>
        <taxon>Dikarya</taxon>
        <taxon>Ascomycota</taxon>
        <taxon>Pezizomycotina</taxon>
        <taxon>Sordariomycetes</taxon>
        <taxon>Xylariomycetidae</taxon>
        <taxon>Xylariales</taxon>
        <taxon>Xylariaceae</taxon>
        <taxon>Xylaria</taxon>
    </lineage>
</organism>
<feature type="region of interest" description="Disordered" evidence="1">
    <location>
        <begin position="60"/>
        <end position="83"/>
    </location>
</feature>
<comment type="caution">
    <text evidence="3">The sequence shown here is derived from an EMBL/GenBank/DDBJ whole genome shotgun (WGS) entry which is preliminary data.</text>
</comment>
<dbReference type="Proteomes" id="UP000297716">
    <property type="component" value="Unassembled WGS sequence"/>
</dbReference>
<feature type="region of interest" description="Disordered" evidence="1">
    <location>
        <begin position="108"/>
        <end position="137"/>
    </location>
</feature>
<evidence type="ECO:0000313" key="3">
    <source>
        <dbReference type="EMBL" id="TGJ78857.1"/>
    </source>
</evidence>
<reference evidence="3 4" key="1">
    <citation type="submission" date="2019-03" db="EMBL/GenBank/DDBJ databases">
        <title>Draft genome sequence of Xylaria hypoxylon DSM 108379, a ubiquitous saprotrophic-parasitic fungi on hardwood.</title>
        <authorList>
            <person name="Buettner E."/>
            <person name="Leonhardt S."/>
            <person name="Gebauer A.M."/>
            <person name="Liers C."/>
            <person name="Hofrichter M."/>
            <person name="Kellner H."/>
        </authorList>
    </citation>
    <scope>NUCLEOTIDE SEQUENCE [LARGE SCALE GENOMIC DNA]</scope>
    <source>
        <strain evidence="3 4">DSM 108379</strain>
    </source>
</reference>
<feature type="compositionally biased region" description="Polar residues" evidence="1">
    <location>
        <begin position="108"/>
        <end position="136"/>
    </location>
</feature>
<proteinExistence type="predicted"/>
<accession>A0A4Z0Y7D0</accession>
<evidence type="ECO:0000259" key="2">
    <source>
        <dbReference type="PROSITE" id="PS50003"/>
    </source>
</evidence>
<gene>
    <name evidence="3" type="ORF">E0Z10_g9903</name>
</gene>
<dbReference type="STRING" id="37992.A0A4Z0Y7D0"/>
<feature type="compositionally biased region" description="Polar residues" evidence="1">
    <location>
        <begin position="1"/>
        <end position="12"/>
    </location>
</feature>
<dbReference type="EMBL" id="SKBN01000340">
    <property type="protein sequence ID" value="TGJ78857.1"/>
    <property type="molecule type" value="Genomic_DNA"/>
</dbReference>
<dbReference type="OrthoDB" id="1749473at2759"/>
<keyword evidence="4" id="KW-1185">Reference proteome</keyword>
<dbReference type="InterPro" id="IPR001849">
    <property type="entry name" value="PH_domain"/>
</dbReference>
<protein>
    <recommendedName>
        <fullName evidence="2">PH domain-containing protein</fullName>
    </recommendedName>
</protein>
<sequence length="456" mass="50431">MGEVSVQASSGSALDARPISIRRARPPGIDLQNESRVPLRAEKPMRRESKIGLRGIFTRTKTGKADRDVEEPSSRITSRPPGIRASLADFGGWPYRLHSSRSEASLVSTASVDPRSTPTSLVSPYSPQGNTSTDRLQPTVPLRGRVVTAGWNPPPLFQVYPQAVKHATLPACNVPMEVLARYSETRSNKFIQEPGFRNLEHGNDFNIKIKGDTLKKKQKLASLTNSSEWTSKIFVLVTSGYLLQYAAEGTYNRVPEKILQLTATSAAYASDLIPGRHWVLQIASTTDAEGNTFMSPKSRRPKLSIRDNKQVPNMLLIFENPESMDNWLVILRKEIEFHGGKKKMSETGKVEADDIASGIKAQPSQRTIVARDRGRFSGVITRDFSYTQENTLIDPMENGFAISPPHRSSTYTIDNSSPTASMVSSDGQRLDNLRDSGSSHRFSLLSGLFSNSSEFF</sequence>
<evidence type="ECO:0000256" key="1">
    <source>
        <dbReference type="SAM" id="MobiDB-lite"/>
    </source>
</evidence>
<dbReference type="PROSITE" id="PS50003">
    <property type="entry name" value="PH_DOMAIN"/>
    <property type="match status" value="1"/>
</dbReference>
<feature type="compositionally biased region" description="Basic and acidic residues" evidence="1">
    <location>
        <begin position="63"/>
        <end position="73"/>
    </location>
</feature>
<feature type="region of interest" description="Disordered" evidence="1">
    <location>
        <begin position="1"/>
        <end position="31"/>
    </location>
</feature>
<name>A0A4Z0Y7D0_9PEZI</name>